<dbReference type="EMBL" id="OZ034816">
    <property type="protein sequence ID" value="CAL1374140.1"/>
    <property type="molecule type" value="Genomic_DNA"/>
</dbReference>
<keyword evidence="3" id="KW-0812">Transmembrane</keyword>
<reference evidence="5 6" key="1">
    <citation type="submission" date="2024-04" db="EMBL/GenBank/DDBJ databases">
        <authorList>
            <person name="Fracassetti M."/>
        </authorList>
    </citation>
    <scope>NUCLEOTIDE SEQUENCE [LARGE SCALE GENOMIC DNA]</scope>
</reference>
<dbReference type="Gene3D" id="3.30.430.20">
    <property type="entry name" value="Gnk2 domain, C-X8-C-X2-C motif"/>
    <property type="match status" value="1"/>
</dbReference>
<dbReference type="InterPro" id="IPR038408">
    <property type="entry name" value="GNK2_sf"/>
</dbReference>
<keyword evidence="3" id="KW-1133">Transmembrane helix</keyword>
<evidence type="ECO:0000259" key="4">
    <source>
        <dbReference type="PROSITE" id="PS51473"/>
    </source>
</evidence>
<feature type="domain" description="Gnk2-homologous" evidence="4">
    <location>
        <begin position="24"/>
        <end position="128"/>
    </location>
</feature>
<proteinExistence type="predicted"/>
<sequence>MERRATSWARVVVIFMFLTTRVVVMGDVHSCTGGEISDDGTHSSYVAHVLSELTAVTPTNPTLDDGTVFPGNGVSGSVVGMASCSDPNDRDLCARCLLGLQQLVFGSCSTRAGGYANSDACATGFATP</sequence>
<evidence type="ECO:0000313" key="5">
    <source>
        <dbReference type="EMBL" id="CAL1374140.1"/>
    </source>
</evidence>
<dbReference type="AlphaFoldDB" id="A0AAV2DKQ0"/>
<gene>
    <name evidence="5" type="ORF">LTRI10_LOCUS16025</name>
</gene>
<evidence type="ECO:0000313" key="6">
    <source>
        <dbReference type="Proteomes" id="UP001497516"/>
    </source>
</evidence>
<feature type="transmembrane region" description="Helical" evidence="3">
    <location>
        <begin position="7"/>
        <end position="26"/>
    </location>
</feature>
<accession>A0AAV2DKQ0</accession>
<keyword evidence="6" id="KW-1185">Reference proteome</keyword>
<dbReference type="PROSITE" id="PS51473">
    <property type="entry name" value="GNK2"/>
    <property type="match status" value="1"/>
</dbReference>
<dbReference type="Proteomes" id="UP001497516">
    <property type="component" value="Chromosome 3"/>
</dbReference>
<keyword evidence="3" id="KW-0472">Membrane</keyword>
<keyword evidence="2" id="KW-0677">Repeat</keyword>
<protein>
    <recommendedName>
        <fullName evidence="4">Gnk2-homologous domain-containing protein</fullName>
    </recommendedName>
</protein>
<organism evidence="5 6">
    <name type="scientific">Linum trigynum</name>
    <dbReference type="NCBI Taxonomy" id="586398"/>
    <lineage>
        <taxon>Eukaryota</taxon>
        <taxon>Viridiplantae</taxon>
        <taxon>Streptophyta</taxon>
        <taxon>Embryophyta</taxon>
        <taxon>Tracheophyta</taxon>
        <taxon>Spermatophyta</taxon>
        <taxon>Magnoliopsida</taxon>
        <taxon>eudicotyledons</taxon>
        <taxon>Gunneridae</taxon>
        <taxon>Pentapetalae</taxon>
        <taxon>rosids</taxon>
        <taxon>fabids</taxon>
        <taxon>Malpighiales</taxon>
        <taxon>Linaceae</taxon>
        <taxon>Linum</taxon>
    </lineage>
</organism>
<name>A0AAV2DKQ0_9ROSI</name>
<dbReference type="InterPro" id="IPR002902">
    <property type="entry name" value="GNK2"/>
</dbReference>
<evidence type="ECO:0000256" key="3">
    <source>
        <dbReference type="SAM" id="Phobius"/>
    </source>
</evidence>
<evidence type="ECO:0000256" key="2">
    <source>
        <dbReference type="ARBA" id="ARBA00022737"/>
    </source>
</evidence>
<evidence type="ECO:0000256" key="1">
    <source>
        <dbReference type="ARBA" id="ARBA00022729"/>
    </source>
</evidence>
<keyword evidence="1" id="KW-0732">Signal</keyword>